<dbReference type="RefSeq" id="WP_187671707.1">
    <property type="nucleotide sequence ID" value="NZ_CAJFCI010000054.1"/>
</dbReference>
<dbReference type="GO" id="GO:0016787">
    <property type="term" value="F:hydrolase activity"/>
    <property type="evidence" value="ECO:0007669"/>
    <property type="project" value="UniProtKB-KW"/>
</dbReference>
<evidence type="ECO:0000313" key="4">
    <source>
        <dbReference type="EMBL" id="CAD5108385.1"/>
    </source>
</evidence>
<keyword evidence="5" id="KW-1185">Reference proteome</keyword>
<dbReference type="AlphaFoldDB" id="A0A7U7I9K7"/>
<dbReference type="Proteomes" id="UP000583387">
    <property type="component" value="Unassembled WGS sequence"/>
</dbReference>
<evidence type="ECO:0000256" key="1">
    <source>
        <dbReference type="ARBA" id="ARBA00001946"/>
    </source>
</evidence>
<accession>A0A7U7I9K7</accession>
<reference evidence="4 5" key="1">
    <citation type="submission" date="2020-08" db="EMBL/GenBank/DDBJ databases">
        <authorList>
            <person name="Criscuolo A."/>
        </authorList>
    </citation>
    <scope>NUCLEOTIDE SEQUENCE [LARGE SCALE GENOMIC DNA]</scope>
    <source>
        <strain evidence="4">CIP111764</strain>
    </source>
</reference>
<keyword evidence="2" id="KW-0378">Hydrolase</keyword>
<name>A0A7U7I9K7_9GAMM</name>
<organism evidence="4 5">
    <name type="scientific">Zestomonas carbonaria</name>
    <dbReference type="NCBI Taxonomy" id="2762745"/>
    <lineage>
        <taxon>Bacteria</taxon>
        <taxon>Pseudomonadati</taxon>
        <taxon>Pseudomonadota</taxon>
        <taxon>Gammaproteobacteria</taxon>
        <taxon>Pseudomonadales</taxon>
        <taxon>Pseudomonadaceae</taxon>
        <taxon>Zestomonas</taxon>
    </lineage>
</organism>
<dbReference type="InterPro" id="IPR000086">
    <property type="entry name" value="NUDIX_hydrolase_dom"/>
</dbReference>
<feature type="domain" description="Nudix hydrolase" evidence="3">
    <location>
        <begin position="3"/>
        <end position="145"/>
    </location>
</feature>
<evidence type="ECO:0000256" key="2">
    <source>
        <dbReference type="ARBA" id="ARBA00022801"/>
    </source>
</evidence>
<dbReference type="PANTHER" id="PTHR43046">
    <property type="entry name" value="GDP-MANNOSE MANNOSYL HYDROLASE"/>
    <property type="match status" value="1"/>
</dbReference>
<evidence type="ECO:0000313" key="5">
    <source>
        <dbReference type="Proteomes" id="UP000583387"/>
    </source>
</evidence>
<evidence type="ECO:0000259" key="3">
    <source>
        <dbReference type="PROSITE" id="PS51462"/>
    </source>
</evidence>
<dbReference type="EMBL" id="CAJFCI010000054">
    <property type="protein sequence ID" value="CAD5108385.1"/>
    <property type="molecule type" value="Genomic_DNA"/>
</dbReference>
<gene>
    <name evidence="4" type="ORF">PSEWESI4_02670</name>
</gene>
<proteinExistence type="predicted"/>
<protein>
    <recommendedName>
        <fullName evidence="3">Nudix hydrolase domain-containing protein</fullName>
    </recommendedName>
</protein>
<dbReference type="SUPFAM" id="SSF55811">
    <property type="entry name" value="Nudix"/>
    <property type="match status" value="1"/>
</dbReference>
<dbReference type="Gene3D" id="3.90.79.10">
    <property type="entry name" value="Nucleoside Triphosphate Pyrophosphohydrolase"/>
    <property type="match status" value="1"/>
</dbReference>
<dbReference type="CDD" id="cd04688">
    <property type="entry name" value="NUDIX_Hydrolase"/>
    <property type="match status" value="1"/>
</dbReference>
<dbReference type="InterPro" id="IPR015797">
    <property type="entry name" value="NUDIX_hydrolase-like_dom_sf"/>
</dbReference>
<dbReference type="PANTHER" id="PTHR43046:SF14">
    <property type="entry name" value="MUTT_NUDIX FAMILY PROTEIN"/>
    <property type="match status" value="1"/>
</dbReference>
<sequence>MPNQIRAKVLCLFRQGDRILVNQAHDTVKRQDYCRPLGGGIEFGETSTEALVREVREELSAEVINLRQVGTLENLFIYNGTPGHEIVVIYDGEFADASLYDEPFLSGVESNGERFQAQWRSLDSFSEALPLYPNGLLALLRPAKT</sequence>
<comment type="cofactor">
    <cofactor evidence="1">
        <name>Mg(2+)</name>
        <dbReference type="ChEBI" id="CHEBI:18420"/>
    </cofactor>
</comment>
<comment type="caution">
    <text evidence="4">The sequence shown here is derived from an EMBL/GenBank/DDBJ whole genome shotgun (WGS) entry which is preliminary data.</text>
</comment>
<dbReference type="Pfam" id="PF00293">
    <property type="entry name" value="NUDIX"/>
    <property type="match status" value="1"/>
</dbReference>
<dbReference type="PROSITE" id="PS51462">
    <property type="entry name" value="NUDIX"/>
    <property type="match status" value="1"/>
</dbReference>